<reference evidence="2 3" key="1">
    <citation type="submission" date="2022-06" db="EMBL/GenBank/DDBJ databases">
        <title>Isolation of gut microbiota from human fecal samples.</title>
        <authorList>
            <person name="Pamer E.G."/>
            <person name="Barat B."/>
            <person name="Waligurski E."/>
            <person name="Medina S."/>
            <person name="Paddock L."/>
            <person name="Mostad J."/>
        </authorList>
    </citation>
    <scope>NUCLEOTIDE SEQUENCE [LARGE SCALE GENOMIC DNA]</scope>
    <source>
        <strain evidence="2 3">SL.3.17</strain>
    </source>
</reference>
<dbReference type="SMART" id="SM00871">
    <property type="entry name" value="AraC_E_bind"/>
    <property type="match status" value="1"/>
</dbReference>
<feature type="domain" description="AraC effector-binding" evidence="1">
    <location>
        <begin position="7"/>
        <end position="166"/>
    </location>
</feature>
<evidence type="ECO:0000313" key="2">
    <source>
        <dbReference type="EMBL" id="MCQ4637221.1"/>
    </source>
</evidence>
<gene>
    <name evidence="2" type="ORF">NE619_10855</name>
</gene>
<dbReference type="InterPro" id="IPR010499">
    <property type="entry name" value="AraC_E-bd"/>
</dbReference>
<protein>
    <submittedName>
        <fullName evidence="2">GyrI-like domain-containing protein</fullName>
    </submittedName>
</protein>
<dbReference type="Gene3D" id="3.20.80.10">
    <property type="entry name" value="Regulatory factor, effector binding domain"/>
    <property type="match status" value="1"/>
</dbReference>
<dbReference type="InterPro" id="IPR029442">
    <property type="entry name" value="GyrI-like"/>
</dbReference>
<dbReference type="Proteomes" id="UP001524502">
    <property type="component" value="Unassembled WGS sequence"/>
</dbReference>
<comment type="caution">
    <text evidence="2">The sequence shown here is derived from an EMBL/GenBank/DDBJ whole genome shotgun (WGS) entry which is preliminary data.</text>
</comment>
<evidence type="ECO:0000259" key="1">
    <source>
        <dbReference type="SMART" id="SM00871"/>
    </source>
</evidence>
<dbReference type="SUPFAM" id="SSF55136">
    <property type="entry name" value="Probable bacterial effector-binding domain"/>
    <property type="match status" value="1"/>
</dbReference>
<evidence type="ECO:0000313" key="3">
    <source>
        <dbReference type="Proteomes" id="UP001524502"/>
    </source>
</evidence>
<dbReference type="RefSeq" id="WP_256132414.1">
    <property type="nucleotide sequence ID" value="NZ_JANFXK010000011.1"/>
</dbReference>
<dbReference type="EMBL" id="JANFXK010000011">
    <property type="protein sequence ID" value="MCQ4637221.1"/>
    <property type="molecule type" value="Genomic_DNA"/>
</dbReference>
<keyword evidence="3" id="KW-1185">Reference proteome</keyword>
<dbReference type="Pfam" id="PF06445">
    <property type="entry name" value="GyrI-like"/>
    <property type="match status" value="1"/>
</dbReference>
<organism evidence="2 3">
    <name type="scientific">Anaerovorax odorimutans</name>
    <dbReference type="NCBI Taxonomy" id="109327"/>
    <lineage>
        <taxon>Bacteria</taxon>
        <taxon>Bacillati</taxon>
        <taxon>Bacillota</taxon>
        <taxon>Clostridia</taxon>
        <taxon>Peptostreptococcales</taxon>
        <taxon>Anaerovoracaceae</taxon>
        <taxon>Anaerovorax</taxon>
    </lineage>
</organism>
<sequence length="168" mass="19426">MANYNDYRAVIKEIPEYTVYYKDYYVKSLADFLNISLEDNFLQDLSDKVMNENPDIALTEPDYNVMLYMDGEFRDKDLHCRFCDAVTAAGRDCADYKFTTLEGATAVTVLHRGAYSKLGEAHAFAQKWIKENGYKQTGFARDSAIDGCWNRDSEEDYLMEVQIPVEKR</sequence>
<accession>A0ABT1RPV0</accession>
<name>A0ABT1RPV0_9FIRM</name>
<proteinExistence type="predicted"/>
<dbReference type="InterPro" id="IPR011256">
    <property type="entry name" value="Reg_factor_effector_dom_sf"/>
</dbReference>